<evidence type="ECO:0000259" key="2">
    <source>
        <dbReference type="Pfam" id="PF12697"/>
    </source>
</evidence>
<evidence type="ECO:0000313" key="4">
    <source>
        <dbReference type="Proteomes" id="UP000677016"/>
    </source>
</evidence>
<name>A0A941DA68_9MICO</name>
<dbReference type="GO" id="GO:0016787">
    <property type="term" value="F:hydrolase activity"/>
    <property type="evidence" value="ECO:0007669"/>
    <property type="project" value="UniProtKB-KW"/>
</dbReference>
<reference evidence="3" key="1">
    <citation type="submission" date="2021-04" db="EMBL/GenBank/DDBJ databases">
        <title>Phycicoccus avicenniae sp. nov., a novel endophytic actinomycetes isolated from branch of Avicennia mariana.</title>
        <authorList>
            <person name="Tuo L."/>
        </authorList>
    </citation>
    <scope>NUCLEOTIDE SEQUENCE</scope>
    <source>
        <strain evidence="3">BSK3Z-2</strain>
    </source>
</reference>
<dbReference type="InterPro" id="IPR029058">
    <property type="entry name" value="AB_hydrolase_fold"/>
</dbReference>
<dbReference type="EMBL" id="JAGSNF010000026">
    <property type="protein sequence ID" value="MBR7744944.1"/>
    <property type="molecule type" value="Genomic_DNA"/>
</dbReference>
<evidence type="ECO:0000256" key="1">
    <source>
        <dbReference type="SAM" id="MobiDB-lite"/>
    </source>
</evidence>
<dbReference type="RefSeq" id="WP_211604470.1">
    <property type="nucleotide sequence ID" value="NZ_JAGSNF010000026.1"/>
</dbReference>
<dbReference type="Proteomes" id="UP000677016">
    <property type="component" value="Unassembled WGS sequence"/>
</dbReference>
<keyword evidence="4" id="KW-1185">Reference proteome</keyword>
<feature type="domain" description="AB hydrolase-1" evidence="2">
    <location>
        <begin position="59"/>
        <end position="236"/>
    </location>
</feature>
<feature type="compositionally biased region" description="Basic and acidic residues" evidence="1">
    <location>
        <begin position="1"/>
        <end position="11"/>
    </location>
</feature>
<organism evidence="3 4">
    <name type="scientific">Phycicoccus avicenniae</name>
    <dbReference type="NCBI Taxonomy" id="2828860"/>
    <lineage>
        <taxon>Bacteria</taxon>
        <taxon>Bacillati</taxon>
        <taxon>Actinomycetota</taxon>
        <taxon>Actinomycetes</taxon>
        <taxon>Micrococcales</taxon>
        <taxon>Intrasporangiaceae</taxon>
        <taxon>Phycicoccus</taxon>
    </lineage>
</organism>
<comment type="caution">
    <text evidence="3">The sequence shown here is derived from an EMBL/GenBank/DDBJ whole genome shotgun (WGS) entry which is preliminary data.</text>
</comment>
<evidence type="ECO:0000313" key="3">
    <source>
        <dbReference type="EMBL" id="MBR7744944.1"/>
    </source>
</evidence>
<dbReference type="Pfam" id="PF12697">
    <property type="entry name" value="Abhydrolase_6"/>
    <property type="match status" value="1"/>
</dbReference>
<dbReference type="SUPFAM" id="SSF53474">
    <property type="entry name" value="alpha/beta-Hydrolases"/>
    <property type="match status" value="1"/>
</dbReference>
<keyword evidence="3" id="KW-0378">Hydrolase</keyword>
<dbReference type="Gene3D" id="3.40.50.1820">
    <property type="entry name" value="alpha/beta hydrolase"/>
    <property type="match status" value="2"/>
</dbReference>
<proteinExistence type="predicted"/>
<accession>A0A941DA68</accession>
<sequence>MHDQRNDRRTGEPSPGTARPSTGDPTSRPEDLEHALLDPEGGDGAQLRGSVPEDPEAVVLVLHGGTSTSRMPVSWWRLPVLRMVPFAAAVRSATEDRAAVLRLKYRVRGWNDHHADPVMDACWALDRIRRVLPDTPVVLVGHSMGGRVALTLANEPGVVAVAALAPWVEGSLRRPRQGTEVLLMHGADDRITDPRRTAVLARRWTEEGADVRHVRVRDEKHAMLHQARYWHRAVAEFVRGALFGPGDDAD</sequence>
<dbReference type="AlphaFoldDB" id="A0A941DA68"/>
<feature type="region of interest" description="Disordered" evidence="1">
    <location>
        <begin position="1"/>
        <end position="50"/>
    </location>
</feature>
<dbReference type="InterPro" id="IPR000073">
    <property type="entry name" value="AB_hydrolase_1"/>
</dbReference>
<protein>
    <submittedName>
        <fullName evidence="3">Alpha/beta fold hydrolase</fullName>
    </submittedName>
</protein>
<feature type="compositionally biased region" description="Basic and acidic residues" evidence="1">
    <location>
        <begin position="27"/>
        <end position="37"/>
    </location>
</feature>
<gene>
    <name evidence="3" type="ORF">KC207_16750</name>
</gene>